<reference evidence="2" key="1">
    <citation type="submission" date="2022-01" db="EMBL/GenBank/DDBJ databases">
        <authorList>
            <person name="King R."/>
        </authorList>
    </citation>
    <scope>NUCLEOTIDE SEQUENCE</scope>
</reference>
<proteinExistence type="predicted"/>
<keyword evidence="3" id="KW-1185">Reference proteome</keyword>
<organism evidence="2 3">
    <name type="scientific">Phaedon cochleariae</name>
    <name type="common">Mustard beetle</name>
    <dbReference type="NCBI Taxonomy" id="80249"/>
    <lineage>
        <taxon>Eukaryota</taxon>
        <taxon>Metazoa</taxon>
        <taxon>Ecdysozoa</taxon>
        <taxon>Arthropoda</taxon>
        <taxon>Hexapoda</taxon>
        <taxon>Insecta</taxon>
        <taxon>Pterygota</taxon>
        <taxon>Neoptera</taxon>
        <taxon>Endopterygota</taxon>
        <taxon>Coleoptera</taxon>
        <taxon>Polyphaga</taxon>
        <taxon>Cucujiformia</taxon>
        <taxon>Chrysomeloidea</taxon>
        <taxon>Chrysomelidae</taxon>
        <taxon>Chrysomelinae</taxon>
        <taxon>Chrysomelini</taxon>
        <taxon>Phaedon</taxon>
    </lineage>
</organism>
<dbReference type="Proteomes" id="UP001153737">
    <property type="component" value="Chromosome 5"/>
</dbReference>
<dbReference type="AlphaFoldDB" id="A0A9N9SHI5"/>
<sequence>MKKNEGGNNVPIFPAEEMEIFRSSGVEDDYVEGRRIIDVAFFLQQVLNFPHHGLFSCRSNLVTTMKKETRKCFLSTFHLHCEMCDVIYLVHSENPHSKKINANGAAGLATISIGNGRTQMNEFVTTFNIPPMTESRYNSLQEELATQYDEQAWTCMIEAGQEEAKLAKENN</sequence>
<gene>
    <name evidence="2" type="ORF">PHAECO_LOCUS9781</name>
</gene>
<reference evidence="2" key="2">
    <citation type="submission" date="2022-10" db="EMBL/GenBank/DDBJ databases">
        <authorList>
            <consortium name="ENA_rothamsted_submissions"/>
            <consortium name="culmorum"/>
            <person name="King R."/>
        </authorList>
    </citation>
    <scope>NUCLEOTIDE SEQUENCE</scope>
</reference>
<evidence type="ECO:0000313" key="3">
    <source>
        <dbReference type="Proteomes" id="UP001153737"/>
    </source>
</evidence>
<evidence type="ECO:0000313" key="2">
    <source>
        <dbReference type="EMBL" id="CAG9822109.1"/>
    </source>
</evidence>
<dbReference type="EMBL" id="OU896711">
    <property type="protein sequence ID" value="CAG9822109.1"/>
    <property type="molecule type" value="Genomic_DNA"/>
</dbReference>
<evidence type="ECO:0000259" key="1">
    <source>
        <dbReference type="Pfam" id="PF20700"/>
    </source>
</evidence>
<name>A0A9N9SHI5_PHACE</name>
<accession>A0A9N9SHI5</accession>
<dbReference type="InterPro" id="IPR049012">
    <property type="entry name" value="Mutator_transp_dom"/>
</dbReference>
<dbReference type="OrthoDB" id="6776994at2759"/>
<protein>
    <recommendedName>
        <fullName evidence="1">Mutator-like transposase domain-containing protein</fullName>
    </recommendedName>
</protein>
<dbReference type="Pfam" id="PF20700">
    <property type="entry name" value="Mutator"/>
    <property type="match status" value="1"/>
</dbReference>
<feature type="domain" description="Mutator-like transposase" evidence="1">
    <location>
        <begin position="33"/>
        <end position="171"/>
    </location>
</feature>